<name>A0A7R9GDM9_9CRUS</name>
<evidence type="ECO:0000256" key="1">
    <source>
        <dbReference type="ARBA" id="ARBA00008139"/>
    </source>
</evidence>
<feature type="disulfide bond" evidence="7">
    <location>
        <begin position="623"/>
        <end position="642"/>
    </location>
</feature>
<keyword evidence="10" id="KW-0482">Metalloprotease</keyword>
<dbReference type="EC" id="3.4.-.-" evidence="10"/>
<keyword evidence="2" id="KW-0732">Signal</keyword>
<evidence type="ECO:0000256" key="5">
    <source>
        <dbReference type="PIRSR" id="PIRSR601548-10"/>
    </source>
</evidence>
<evidence type="ECO:0000313" key="12">
    <source>
        <dbReference type="EMBL" id="CAD7277236.1"/>
    </source>
</evidence>
<keyword evidence="10" id="KW-0645">Protease</keyword>
<evidence type="ECO:0000256" key="7">
    <source>
        <dbReference type="PIRSR" id="PIRSR601548-4"/>
    </source>
</evidence>
<dbReference type="OrthoDB" id="10029630at2759"/>
<evidence type="ECO:0000256" key="6">
    <source>
        <dbReference type="PIRSR" id="PIRSR601548-3"/>
    </source>
</evidence>
<feature type="region of interest" description="Disordered" evidence="11">
    <location>
        <begin position="75"/>
        <end position="101"/>
    </location>
</feature>
<comment type="cofactor">
    <cofactor evidence="10">
        <name>Zn(2+)</name>
        <dbReference type="ChEBI" id="CHEBI:29105"/>
    </cofactor>
    <text evidence="10">Binds 1 zinc ion per subunit.</text>
</comment>
<evidence type="ECO:0000256" key="4">
    <source>
        <dbReference type="ARBA" id="ARBA00023180"/>
    </source>
</evidence>
<dbReference type="GO" id="GO:0006508">
    <property type="term" value="P:proteolysis"/>
    <property type="evidence" value="ECO:0007669"/>
    <property type="project" value="UniProtKB-KW"/>
</dbReference>
<keyword evidence="6 10" id="KW-0862">Zinc</keyword>
<dbReference type="SUPFAM" id="SSF55486">
    <property type="entry name" value="Metalloproteases ('zincins'), catalytic domain"/>
    <property type="match status" value="1"/>
</dbReference>
<dbReference type="PANTHER" id="PTHR10514">
    <property type="entry name" value="ANGIOTENSIN-CONVERTING ENZYME"/>
    <property type="match status" value="1"/>
</dbReference>
<keyword evidence="4 5" id="KW-0325">Glycoprotein</keyword>
<evidence type="ECO:0000256" key="8">
    <source>
        <dbReference type="PIRSR" id="PIRSR601548-8"/>
    </source>
</evidence>
<dbReference type="PANTHER" id="PTHR10514:SF45">
    <property type="entry name" value="ANGIOTENSIN-CONVERTING ENZYME"/>
    <property type="match status" value="1"/>
</dbReference>
<feature type="disulfide bond" evidence="7">
    <location>
        <begin position="426"/>
        <end position="447"/>
    </location>
</feature>
<proteinExistence type="inferred from homology"/>
<comment type="caution">
    <text evidence="9">Lacks conserved residue(s) required for the propagation of feature annotation.</text>
</comment>
<evidence type="ECO:0000256" key="11">
    <source>
        <dbReference type="SAM" id="MobiDB-lite"/>
    </source>
</evidence>
<keyword evidence="6 10" id="KW-0479">Metal-binding</keyword>
<dbReference type="GO" id="GO:0005886">
    <property type="term" value="C:plasma membrane"/>
    <property type="evidence" value="ECO:0007669"/>
    <property type="project" value="TreeGrafter"/>
</dbReference>
<dbReference type="Pfam" id="PF01401">
    <property type="entry name" value="Peptidase_M2"/>
    <property type="match status" value="1"/>
</dbReference>
<feature type="glycosylation site" description="N-linked (GlcNAc...) asparagine" evidence="5">
    <location>
        <position position="137"/>
    </location>
</feature>
<evidence type="ECO:0000256" key="3">
    <source>
        <dbReference type="ARBA" id="ARBA00023157"/>
    </source>
</evidence>
<feature type="non-terminal residue" evidence="12">
    <location>
        <position position="1"/>
    </location>
</feature>
<sequence length="698" mass="78234">MCCSMSVSSSRIKSGVGHANGLTSMMMMMIINNNYNIKCPSSSSSSVLLLLCVFLIIVGVAHAGAHHHHDEGFNQQQFPISSSSQQQLRKRNNNNNANFSSLGQEESAARDFINVLDHEASRFIKMVSLARWNCGTNMSEATQAKLIQAEAQSSHGLAQVLNLLRDSFGSSGAYANWKNYEDPFLVRLIWKSAKQNSIQDRHGPKASKSVNELTKKMMQLLTDIRSYSNTAGFGASFNPHSTNAGERLLAWNSFREMLGRSIKPYFIRYLHTYQRELAAVGTKDPSEELISEFEVPKREFHSLLNSLWEALVPLYKKLHAYVRYRLVHVFPDVVTDGQPLPAHLAGDMYVTKFTVPADDASPFKNTSSLDVNEALRSNGHTVTSMFRLAERFFTSVGFDSLLSPVFWKNSVLEDASSSSDGHAVDCQNSVWDFNFGHANDDYRVKGCTKVTAHHLKTAHQLLTQIAYDSSNTHLPRVFRTPPFPGFVEALGGAITLSLDSVKHLEAVDLAKKNSEGDSSASMRHGADINFLLAKALGVLASMPFALTTERWRWDVWQNRVPKEKMNSHWWRLRREVQGVAAPNDRSDSLHLDPVGIPEVAGHQPIISQFLSSVLQFQFYEAMCQAAGQYKPNSPGKQRLHHCNLYNNKRAGEILKNIMRSGSSVHWKTLLHRTTGFSTFSLQPLLRYFAPLDAYLDKF</sequence>
<keyword evidence="13" id="KW-1185">Reference proteome</keyword>
<keyword evidence="3 7" id="KW-1015">Disulfide bond</keyword>
<evidence type="ECO:0000256" key="10">
    <source>
        <dbReference type="RuleBase" id="RU361144"/>
    </source>
</evidence>
<feature type="binding site" evidence="6">
    <location>
        <position position="488"/>
    </location>
    <ligand>
        <name>Zn(2+)</name>
        <dbReference type="ChEBI" id="CHEBI:29105"/>
        <label>1</label>
        <note>catalytic</note>
    </ligand>
</feature>
<organism evidence="12">
    <name type="scientific">Notodromas monacha</name>
    <dbReference type="NCBI Taxonomy" id="399045"/>
    <lineage>
        <taxon>Eukaryota</taxon>
        <taxon>Metazoa</taxon>
        <taxon>Ecdysozoa</taxon>
        <taxon>Arthropoda</taxon>
        <taxon>Crustacea</taxon>
        <taxon>Oligostraca</taxon>
        <taxon>Ostracoda</taxon>
        <taxon>Podocopa</taxon>
        <taxon>Podocopida</taxon>
        <taxon>Cypridocopina</taxon>
        <taxon>Cypridoidea</taxon>
        <taxon>Cyprididae</taxon>
        <taxon>Notodromas</taxon>
    </lineage>
</organism>
<keyword evidence="10" id="KW-0378">Hydrolase</keyword>
<accession>A0A7R9GDM9</accession>
<dbReference type="GO" id="GO:0046872">
    <property type="term" value="F:metal ion binding"/>
    <property type="evidence" value="ECO:0007669"/>
    <property type="project" value="UniProtKB-KW"/>
</dbReference>
<comment type="similarity">
    <text evidence="1 9 10">Belongs to the peptidase M2 family.</text>
</comment>
<evidence type="ECO:0000256" key="2">
    <source>
        <dbReference type="ARBA" id="ARBA00022729"/>
    </source>
</evidence>
<evidence type="ECO:0000256" key="9">
    <source>
        <dbReference type="PROSITE-ProRule" id="PRU01355"/>
    </source>
</evidence>
<protein>
    <recommendedName>
        <fullName evidence="10">Angiotensin-converting enzyme</fullName>
        <ecNumber evidence="10">3.4.-.-</ecNumber>
    </recommendedName>
</protein>
<feature type="binding site" evidence="8">
    <location>
        <position position="488"/>
    </location>
    <ligand>
        <name>Zn(2+)</name>
        <dbReference type="ChEBI" id="CHEBI:29105"/>
        <label>2</label>
        <note>catalytic</note>
    </ligand>
</feature>
<gene>
    <name evidence="12" type="ORF">NMOB1V02_LOCUS4971</name>
</gene>
<dbReference type="GO" id="GO:0008241">
    <property type="term" value="F:peptidyl-dipeptidase activity"/>
    <property type="evidence" value="ECO:0007669"/>
    <property type="project" value="InterPro"/>
</dbReference>
<dbReference type="AlphaFoldDB" id="A0A7R9GDM9"/>
<dbReference type="CDD" id="cd06461">
    <property type="entry name" value="M2_ACE"/>
    <property type="match status" value="1"/>
</dbReference>
<dbReference type="Proteomes" id="UP000678499">
    <property type="component" value="Unassembled WGS sequence"/>
</dbReference>
<dbReference type="GO" id="GO:0004180">
    <property type="term" value="F:carboxypeptidase activity"/>
    <property type="evidence" value="ECO:0007669"/>
    <property type="project" value="UniProtKB-KW"/>
</dbReference>
<dbReference type="PROSITE" id="PS52011">
    <property type="entry name" value="PEPTIDASE_M2"/>
    <property type="match status" value="1"/>
</dbReference>
<dbReference type="GO" id="GO:0008237">
    <property type="term" value="F:metallopeptidase activity"/>
    <property type="evidence" value="ECO:0007669"/>
    <property type="project" value="UniProtKB-KW"/>
</dbReference>
<evidence type="ECO:0000313" key="13">
    <source>
        <dbReference type="Proteomes" id="UP000678499"/>
    </source>
</evidence>
<reference evidence="12" key="1">
    <citation type="submission" date="2020-11" db="EMBL/GenBank/DDBJ databases">
        <authorList>
            <person name="Tran Van P."/>
        </authorList>
    </citation>
    <scope>NUCLEOTIDE SEQUENCE</scope>
</reference>
<keyword evidence="10" id="KW-0121">Carboxypeptidase</keyword>
<dbReference type="EMBL" id="CAJPEX010000841">
    <property type="protein sequence ID" value="CAG0917388.1"/>
    <property type="molecule type" value="Genomic_DNA"/>
</dbReference>
<dbReference type="InterPro" id="IPR001548">
    <property type="entry name" value="Peptidase_M2"/>
</dbReference>
<dbReference type="PRINTS" id="PR00791">
    <property type="entry name" value="PEPDIPTASEA"/>
</dbReference>
<dbReference type="EMBL" id="OA882878">
    <property type="protein sequence ID" value="CAD7277236.1"/>
    <property type="molecule type" value="Genomic_DNA"/>
</dbReference>